<dbReference type="HAMAP" id="MF_00402">
    <property type="entry name" value="Ribosomal_bL19"/>
    <property type="match status" value="1"/>
</dbReference>
<evidence type="ECO:0000256" key="5">
    <source>
        <dbReference type="HAMAP-Rule" id="MF_00402"/>
    </source>
</evidence>
<dbReference type="InterPro" id="IPR038657">
    <property type="entry name" value="Ribosomal_bL19_sf"/>
</dbReference>
<evidence type="ECO:0000256" key="1">
    <source>
        <dbReference type="ARBA" id="ARBA00005781"/>
    </source>
</evidence>
<dbReference type="InterPro" id="IPR001857">
    <property type="entry name" value="Ribosomal_bL19"/>
</dbReference>
<dbReference type="Pfam" id="PF01245">
    <property type="entry name" value="Ribosomal_L19"/>
    <property type="match status" value="1"/>
</dbReference>
<dbReference type="GO" id="GO:0005840">
    <property type="term" value="C:ribosome"/>
    <property type="evidence" value="ECO:0007669"/>
    <property type="project" value="UniProtKB-KW"/>
</dbReference>
<sequence>MNIIDNFEQENISKLTANKKIPDFEAGDTVKVTVKIIDKAIEKDGKEKLTERFQAYEGVVIAKRNRGITSSFLVRKISHGEGVERRFMTYSPIVHSIDVVKYGVVRRAKLYYLRHRNGKAARIRERHITSAKPKAVKS</sequence>
<evidence type="ECO:0000256" key="3">
    <source>
        <dbReference type="ARBA" id="ARBA00023274"/>
    </source>
</evidence>
<proteinExistence type="inferred from homology"/>
<evidence type="ECO:0000256" key="6">
    <source>
        <dbReference type="RuleBase" id="RU000559"/>
    </source>
</evidence>
<dbReference type="RefSeq" id="WP_011190499.1">
    <property type="nucleotide sequence ID" value="NC_017066.1"/>
</dbReference>
<dbReference type="SUPFAM" id="SSF50104">
    <property type="entry name" value="Translation proteins SH3-like domain"/>
    <property type="match status" value="1"/>
</dbReference>
<dbReference type="Gene3D" id="2.30.30.790">
    <property type="match status" value="1"/>
</dbReference>
<dbReference type="InterPro" id="IPR008991">
    <property type="entry name" value="Translation_prot_SH3-like_sf"/>
</dbReference>
<evidence type="ECO:0000256" key="4">
    <source>
        <dbReference type="ARBA" id="ARBA00035171"/>
    </source>
</evidence>
<dbReference type="PRINTS" id="PR00061">
    <property type="entry name" value="RIBOSOMALL19"/>
</dbReference>
<dbReference type="EMBL" id="CP003397">
    <property type="protein sequence ID" value="AFE53889.1"/>
    <property type="molecule type" value="Genomic_DNA"/>
</dbReference>
<evidence type="ECO:0000256" key="2">
    <source>
        <dbReference type="ARBA" id="ARBA00022980"/>
    </source>
</evidence>
<protein>
    <recommendedName>
        <fullName evidence="4 5">Large ribosomal subunit protein bL19</fullName>
    </recommendedName>
</protein>
<dbReference type="NCBIfam" id="TIGR01024">
    <property type="entry name" value="rplS_bact"/>
    <property type="match status" value="1"/>
</dbReference>
<keyword evidence="2 5" id="KW-0689">Ribosomal protein</keyword>
<dbReference type="PROSITE" id="PS01015">
    <property type="entry name" value="RIBOSOMAL_L19"/>
    <property type="match status" value="1"/>
</dbReference>
<dbReference type="PANTHER" id="PTHR15680:SF9">
    <property type="entry name" value="LARGE RIBOSOMAL SUBUNIT PROTEIN BL19M"/>
    <property type="match status" value="1"/>
</dbReference>
<dbReference type="PIRSF" id="PIRSF002191">
    <property type="entry name" value="Ribosomal_L19"/>
    <property type="match status" value="1"/>
</dbReference>
<evidence type="ECO:0000313" key="7">
    <source>
        <dbReference type="EMBL" id="AFE53889.1"/>
    </source>
</evidence>
<dbReference type="InterPro" id="IPR018257">
    <property type="entry name" value="Ribosomal_bL19_CS"/>
</dbReference>
<organism evidence="7 8">
    <name type="scientific">Rickettsia typhi str. TH1527</name>
    <dbReference type="NCBI Taxonomy" id="1003201"/>
    <lineage>
        <taxon>Bacteria</taxon>
        <taxon>Pseudomonadati</taxon>
        <taxon>Pseudomonadota</taxon>
        <taxon>Alphaproteobacteria</taxon>
        <taxon>Rickettsiales</taxon>
        <taxon>Rickettsiaceae</taxon>
        <taxon>Rickettsieae</taxon>
        <taxon>Rickettsia</taxon>
        <taxon>typhus group</taxon>
    </lineage>
</organism>
<comment type="function">
    <text evidence="5 6">This protein is located at the 30S-50S ribosomal subunit interface and may play a role in the structure and function of the aminoacyl-tRNA binding site.</text>
</comment>
<reference evidence="7" key="1">
    <citation type="submission" date="2012-03" db="EMBL/GenBank/DDBJ databases">
        <authorList>
            <person name="Johnson S.L."/>
            <person name="Sims D."/>
            <person name="Han S."/>
            <person name="Bruce D.C."/>
            <person name="Dasch G.A."/>
        </authorList>
    </citation>
    <scope>NUCLEOTIDE SEQUENCE [LARGE SCALE GENOMIC DNA]</scope>
    <source>
        <strain evidence="7">TH1527</strain>
    </source>
</reference>
<comment type="similarity">
    <text evidence="1 5 6">Belongs to the bacterial ribosomal protein bL19 family.</text>
</comment>
<accession>A0ABN4A9V0</accession>
<dbReference type="PANTHER" id="PTHR15680">
    <property type="entry name" value="RIBOSOMAL PROTEIN L19"/>
    <property type="match status" value="1"/>
</dbReference>
<evidence type="ECO:0000313" key="8">
    <source>
        <dbReference type="Proteomes" id="UP000007581"/>
    </source>
</evidence>
<gene>
    <name evidence="5 7" type="primary">rplS</name>
    <name evidence="7" type="ORF">RTTH1527_00110</name>
</gene>
<dbReference type="Proteomes" id="UP000007581">
    <property type="component" value="Chromosome"/>
</dbReference>
<keyword evidence="8" id="KW-1185">Reference proteome</keyword>
<name>A0ABN4A9V0_RICTP</name>
<keyword evidence="3 5" id="KW-0687">Ribonucleoprotein</keyword>